<comment type="pathway">
    <text evidence="12">Steroid metabolism; cholesterol degradation.</text>
</comment>
<evidence type="ECO:0000256" key="5">
    <source>
        <dbReference type="ARBA" id="ARBA00022827"/>
    </source>
</evidence>
<gene>
    <name evidence="18" type="ORF">SAMN04488000_107130</name>
</gene>
<dbReference type="SUPFAM" id="SSF51905">
    <property type="entry name" value="FAD/NAD(P)-binding domain"/>
    <property type="match status" value="1"/>
</dbReference>
<organism evidence="18 19">
    <name type="scientific">Lentzea albida</name>
    <dbReference type="NCBI Taxonomy" id="65499"/>
    <lineage>
        <taxon>Bacteria</taxon>
        <taxon>Bacillati</taxon>
        <taxon>Actinomycetota</taxon>
        <taxon>Actinomycetes</taxon>
        <taxon>Pseudonocardiales</taxon>
        <taxon>Pseudonocardiaceae</taxon>
        <taxon>Lentzea</taxon>
    </lineage>
</organism>
<dbReference type="Proteomes" id="UP000199503">
    <property type="component" value="Unassembled WGS sequence"/>
</dbReference>
<comment type="cofactor">
    <cofactor evidence="1">
        <name>FAD</name>
        <dbReference type="ChEBI" id="CHEBI:57692"/>
    </cofactor>
</comment>
<dbReference type="EC" id="1.1.3.6" evidence="13"/>
<dbReference type="InterPro" id="IPR036188">
    <property type="entry name" value="FAD/NAD-bd_sf"/>
</dbReference>
<feature type="domain" description="4Fe-4S ferredoxin-type" evidence="17">
    <location>
        <begin position="172"/>
        <end position="201"/>
    </location>
</feature>
<dbReference type="EC" id="5.3.3.1" evidence="11"/>
<evidence type="ECO:0000256" key="8">
    <source>
        <dbReference type="ARBA" id="ARBA00023166"/>
    </source>
</evidence>
<evidence type="ECO:0000256" key="15">
    <source>
        <dbReference type="ARBA" id="ARBA00049778"/>
    </source>
</evidence>
<dbReference type="InterPro" id="IPR007867">
    <property type="entry name" value="GMC_OxRtase_C"/>
</dbReference>
<evidence type="ECO:0000259" key="17">
    <source>
        <dbReference type="PROSITE" id="PS51379"/>
    </source>
</evidence>
<keyword evidence="6" id="KW-0560">Oxidoreductase</keyword>
<dbReference type="OrthoDB" id="517968at2"/>
<proteinExistence type="inferred from homology"/>
<reference evidence="19" key="1">
    <citation type="submission" date="2016-10" db="EMBL/GenBank/DDBJ databases">
        <authorList>
            <person name="Varghese N."/>
            <person name="Submissions S."/>
        </authorList>
    </citation>
    <scope>NUCLEOTIDE SEQUENCE [LARGE SCALE GENOMIC DNA]</scope>
    <source>
        <strain evidence="19">DSM 44437</strain>
    </source>
</reference>
<dbReference type="PANTHER" id="PTHR47470">
    <property type="entry name" value="CHOLESTEROL OXIDASE"/>
    <property type="match status" value="1"/>
</dbReference>
<sequence>MDYDVLVVGSGFGGAVTALRLTEKGYRVGVLEAGRRFADHELPRTSWQLRDYLFAPAIGCTGIQRITPLRDVMVLSGAGVGGGSLVYANTLYEPPEPFFRDRHWGHITDWRAELAPHYDQASRMLGVVENPLPTEADRLLREVSAELGVEATFRPTRVGVHFGRDGEDPFFGGAGPKRNGCIACGACMTGCRHNAKNTLPKNYLHLAEQAGTEVWPLTTVTDVRPGREGGYAVRTRRTGGRAERVFTADQVVFAAASLGTQRLLHQIRDNGGLPGLSDRLGTLCRTNSEAVIAVRSTDGRADHSRGIAITSSIHPDADTHVEVVRYGRGSNLLGLLMTTLVDGGPSRTRRGLAQLRSEIRTALRLHTPRRWSEETIALLVMQSLDNSLTTRTRRGRLTTTQGEGEPNPTWIPAGHDVARRMAALSGGVARGAWTDMADIPLTGHLIGGCVIGDSPATGVVDPYHRVHGHPGLHVVDGSTIPANLGVNPALTITALAERAMSLWPCKGEPDPRPPLGSRYARVAAVVPRRPAVPVGAPGALRPPAPQESTPHNGKAPASTPPRTRKATDAR</sequence>
<dbReference type="Pfam" id="PF01266">
    <property type="entry name" value="DAO"/>
    <property type="match status" value="1"/>
</dbReference>
<evidence type="ECO:0000256" key="3">
    <source>
        <dbReference type="ARBA" id="ARBA00022548"/>
    </source>
</evidence>
<dbReference type="PANTHER" id="PTHR47470:SF1">
    <property type="entry name" value="FAD-DEPENDENT OXIDOREDUCTASE 2 FAD BINDING DOMAIN-CONTAINING PROTEIN"/>
    <property type="match status" value="1"/>
</dbReference>
<name>A0A1H9MND0_9PSEU</name>
<dbReference type="Pfam" id="PF05199">
    <property type="entry name" value="GMC_oxred_C"/>
    <property type="match status" value="1"/>
</dbReference>
<dbReference type="Gene3D" id="3.50.50.60">
    <property type="entry name" value="FAD/NAD(P)-binding domain"/>
    <property type="match status" value="3"/>
</dbReference>
<evidence type="ECO:0000256" key="13">
    <source>
        <dbReference type="ARBA" id="ARBA00049723"/>
    </source>
</evidence>
<evidence type="ECO:0000256" key="4">
    <source>
        <dbReference type="ARBA" id="ARBA00022630"/>
    </source>
</evidence>
<protein>
    <recommendedName>
        <fullName evidence="14">Cholesterol oxidase</fullName>
        <ecNumber evidence="13">1.1.3.6</ecNumber>
        <ecNumber evidence="11">5.3.3.1</ecNumber>
    </recommendedName>
    <alternativeName>
        <fullName evidence="15">Cholesterol isomerase</fullName>
    </alternativeName>
</protein>
<evidence type="ECO:0000256" key="12">
    <source>
        <dbReference type="ARBA" id="ARBA00049645"/>
    </source>
</evidence>
<dbReference type="RefSeq" id="WP_089917981.1">
    <property type="nucleotide sequence ID" value="NZ_FOFV01000007.1"/>
</dbReference>
<accession>A0A1H9MND0</accession>
<dbReference type="InterPro" id="IPR017896">
    <property type="entry name" value="4Fe4S_Fe-S-bd"/>
</dbReference>
<keyword evidence="7" id="KW-0443">Lipid metabolism</keyword>
<evidence type="ECO:0000256" key="10">
    <source>
        <dbReference type="ARBA" id="ARBA00023235"/>
    </source>
</evidence>
<evidence type="ECO:0000256" key="2">
    <source>
        <dbReference type="ARBA" id="ARBA00010790"/>
    </source>
</evidence>
<evidence type="ECO:0000256" key="9">
    <source>
        <dbReference type="ARBA" id="ARBA00023221"/>
    </source>
</evidence>
<keyword evidence="3" id="KW-0153">Cholesterol metabolism</keyword>
<dbReference type="GO" id="GO:0016995">
    <property type="term" value="F:cholesterol oxidase activity"/>
    <property type="evidence" value="ECO:0007669"/>
    <property type="project" value="UniProtKB-EC"/>
</dbReference>
<dbReference type="GO" id="GO:0004769">
    <property type="term" value="F:steroid Delta-isomerase activity"/>
    <property type="evidence" value="ECO:0007669"/>
    <property type="project" value="UniProtKB-EC"/>
</dbReference>
<evidence type="ECO:0000256" key="1">
    <source>
        <dbReference type="ARBA" id="ARBA00001974"/>
    </source>
</evidence>
<dbReference type="AlphaFoldDB" id="A0A1H9MND0"/>
<dbReference type="STRING" id="65499.SAMN04488000_107130"/>
<dbReference type="InterPro" id="IPR006076">
    <property type="entry name" value="FAD-dep_OxRdtase"/>
</dbReference>
<keyword evidence="9" id="KW-0753">Steroid metabolism</keyword>
<evidence type="ECO:0000256" key="7">
    <source>
        <dbReference type="ARBA" id="ARBA00023098"/>
    </source>
</evidence>
<evidence type="ECO:0000256" key="11">
    <source>
        <dbReference type="ARBA" id="ARBA00038856"/>
    </source>
</evidence>
<keyword evidence="5" id="KW-0274">FAD</keyword>
<dbReference type="InterPro" id="IPR052542">
    <property type="entry name" value="Cholesterol_Oxidase"/>
</dbReference>
<comment type="similarity">
    <text evidence="2">Belongs to the GMC oxidoreductase family.</text>
</comment>
<keyword evidence="8" id="KW-1207">Sterol metabolism</keyword>
<evidence type="ECO:0000313" key="18">
    <source>
        <dbReference type="EMBL" id="SER25202.1"/>
    </source>
</evidence>
<evidence type="ECO:0000256" key="16">
    <source>
        <dbReference type="SAM" id="MobiDB-lite"/>
    </source>
</evidence>
<keyword evidence="4" id="KW-0285">Flavoprotein</keyword>
<evidence type="ECO:0000313" key="19">
    <source>
        <dbReference type="Proteomes" id="UP000199503"/>
    </source>
</evidence>
<evidence type="ECO:0000256" key="6">
    <source>
        <dbReference type="ARBA" id="ARBA00023002"/>
    </source>
</evidence>
<dbReference type="PROSITE" id="PS51379">
    <property type="entry name" value="4FE4S_FER_2"/>
    <property type="match status" value="1"/>
</dbReference>
<keyword evidence="19" id="KW-1185">Reference proteome</keyword>
<feature type="region of interest" description="Disordered" evidence="16">
    <location>
        <begin position="532"/>
        <end position="570"/>
    </location>
</feature>
<evidence type="ECO:0000256" key="14">
    <source>
        <dbReference type="ARBA" id="ARBA00049744"/>
    </source>
</evidence>
<dbReference type="EMBL" id="FOFV01000007">
    <property type="protein sequence ID" value="SER25202.1"/>
    <property type="molecule type" value="Genomic_DNA"/>
</dbReference>
<keyword evidence="10" id="KW-0413">Isomerase</keyword>
<dbReference type="GO" id="GO:0008203">
    <property type="term" value="P:cholesterol metabolic process"/>
    <property type="evidence" value="ECO:0007669"/>
    <property type="project" value="UniProtKB-KW"/>
</dbReference>